<dbReference type="AlphaFoldDB" id="L1K0Z7"/>
<dbReference type="OrthoDB" id="66881at2759"/>
<dbReference type="EMBL" id="JH992968">
    <property type="protein sequence ID" value="EKX54048.1"/>
    <property type="molecule type" value="Genomic_DNA"/>
</dbReference>
<name>L1K0Z7_GUITC</name>
<organism evidence="2">
    <name type="scientific">Guillardia theta (strain CCMP2712)</name>
    <name type="common">Cryptophyte</name>
    <dbReference type="NCBI Taxonomy" id="905079"/>
    <lineage>
        <taxon>Eukaryota</taxon>
        <taxon>Cryptophyceae</taxon>
        <taxon>Pyrenomonadales</taxon>
        <taxon>Geminigeraceae</taxon>
        <taxon>Guillardia</taxon>
    </lineage>
</organism>
<dbReference type="Proteomes" id="UP000011087">
    <property type="component" value="Unassembled WGS sequence"/>
</dbReference>
<gene>
    <name evidence="2" type="ORF">GUITHDRAFT_100298</name>
</gene>
<protein>
    <recommendedName>
        <fullName evidence="1">PDZ domain-containing protein</fullName>
    </recommendedName>
</protein>
<dbReference type="EnsemblProtists" id="EKX54048">
    <property type="protein sequence ID" value="EKX54048"/>
    <property type="gene ID" value="GUITHDRAFT_100298"/>
</dbReference>
<reference evidence="4" key="2">
    <citation type="submission" date="2012-11" db="EMBL/GenBank/DDBJ databases">
        <authorList>
            <person name="Kuo A."/>
            <person name="Curtis B.A."/>
            <person name="Tanifuji G."/>
            <person name="Burki F."/>
            <person name="Gruber A."/>
            <person name="Irimia M."/>
            <person name="Maruyama S."/>
            <person name="Arias M.C."/>
            <person name="Ball S.G."/>
            <person name="Gile G.H."/>
            <person name="Hirakawa Y."/>
            <person name="Hopkins J.F."/>
            <person name="Rensing S.A."/>
            <person name="Schmutz J."/>
            <person name="Symeonidi A."/>
            <person name="Elias M."/>
            <person name="Eveleigh R.J."/>
            <person name="Herman E.K."/>
            <person name="Klute M.J."/>
            <person name="Nakayama T."/>
            <person name="Obornik M."/>
            <person name="Reyes-Prieto A."/>
            <person name="Armbrust E.V."/>
            <person name="Aves S.J."/>
            <person name="Beiko R.G."/>
            <person name="Coutinho P."/>
            <person name="Dacks J.B."/>
            <person name="Durnford D.G."/>
            <person name="Fast N.M."/>
            <person name="Green B.R."/>
            <person name="Grisdale C."/>
            <person name="Hempe F."/>
            <person name="Henrissat B."/>
            <person name="Hoppner M.P."/>
            <person name="Ishida K.-I."/>
            <person name="Kim E."/>
            <person name="Koreny L."/>
            <person name="Kroth P.G."/>
            <person name="Liu Y."/>
            <person name="Malik S.-B."/>
            <person name="Maier U.G."/>
            <person name="McRose D."/>
            <person name="Mock T."/>
            <person name="Neilson J.A."/>
            <person name="Onodera N.T."/>
            <person name="Poole A.M."/>
            <person name="Pritham E.J."/>
            <person name="Richards T.A."/>
            <person name="Rocap G."/>
            <person name="Roy S.W."/>
            <person name="Sarai C."/>
            <person name="Schaack S."/>
            <person name="Shirato S."/>
            <person name="Slamovits C.H."/>
            <person name="Spencer D.F."/>
            <person name="Suzuki S."/>
            <person name="Worden A.Z."/>
            <person name="Zauner S."/>
            <person name="Barry K."/>
            <person name="Bell C."/>
            <person name="Bharti A.K."/>
            <person name="Crow J.A."/>
            <person name="Grimwood J."/>
            <person name="Kramer R."/>
            <person name="Lindquist E."/>
            <person name="Lucas S."/>
            <person name="Salamov A."/>
            <person name="McFadden G.I."/>
            <person name="Lane C.E."/>
            <person name="Keeling P.J."/>
            <person name="Gray M.W."/>
            <person name="Grigoriev I.V."/>
            <person name="Archibald J.M."/>
        </authorList>
    </citation>
    <scope>NUCLEOTIDE SEQUENCE</scope>
    <source>
        <strain evidence="4">CCMP2712</strain>
    </source>
</reference>
<accession>L1K0Z7</accession>
<dbReference type="RefSeq" id="XP_005841028.1">
    <property type="nucleotide sequence ID" value="XM_005840971.1"/>
</dbReference>
<dbReference type="PaxDb" id="55529-EKX54048"/>
<dbReference type="KEGG" id="gtt:GUITHDRAFT_100298"/>
<sequence length="144" mass="15342">MLISLFCQGGSDKDKVHRSVKPLYSSRQVEEKEEGDETMGMHTSLESCGVGIVFRISEAGDMVIEDFISGGPAERSGKLKVGDQLNRVDGKFVRGQAASKIAPKILGPAGTIVELAFKRVQGPAVMTVNVAVVREPAGGQAARR</sequence>
<evidence type="ECO:0000313" key="2">
    <source>
        <dbReference type="EMBL" id="EKX54048.1"/>
    </source>
</evidence>
<feature type="domain" description="PDZ" evidence="1">
    <location>
        <begin position="38"/>
        <end position="121"/>
    </location>
</feature>
<dbReference type="InterPro" id="IPR036034">
    <property type="entry name" value="PDZ_sf"/>
</dbReference>
<evidence type="ECO:0000313" key="4">
    <source>
        <dbReference type="Proteomes" id="UP000011087"/>
    </source>
</evidence>
<dbReference type="Gene3D" id="2.30.42.10">
    <property type="match status" value="1"/>
</dbReference>
<dbReference type="SUPFAM" id="SSF50156">
    <property type="entry name" value="PDZ domain-like"/>
    <property type="match status" value="1"/>
</dbReference>
<dbReference type="GeneID" id="17310643"/>
<reference evidence="3" key="3">
    <citation type="submission" date="2016-03" db="UniProtKB">
        <authorList>
            <consortium name="EnsemblProtists"/>
        </authorList>
    </citation>
    <scope>IDENTIFICATION</scope>
</reference>
<dbReference type="HOGENOM" id="CLU_1800152_0_0_1"/>
<evidence type="ECO:0000259" key="1">
    <source>
        <dbReference type="PROSITE" id="PS50106"/>
    </source>
</evidence>
<dbReference type="InterPro" id="IPR001478">
    <property type="entry name" value="PDZ"/>
</dbReference>
<evidence type="ECO:0000313" key="3">
    <source>
        <dbReference type="EnsemblProtists" id="EKX54048"/>
    </source>
</evidence>
<proteinExistence type="predicted"/>
<keyword evidence="4" id="KW-1185">Reference proteome</keyword>
<dbReference type="PROSITE" id="PS50106">
    <property type="entry name" value="PDZ"/>
    <property type="match status" value="1"/>
</dbReference>
<reference evidence="2 4" key="1">
    <citation type="journal article" date="2012" name="Nature">
        <title>Algal genomes reveal evolutionary mosaicism and the fate of nucleomorphs.</title>
        <authorList>
            <consortium name="DOE Joint Genome Institute"/>
            <person name="Curtis B.A."/>
            <person name="Tanifuji G."/>
            <person name="Burki F."/>
            <person name="Gruber A."/>
            <person name="Irimia M."/>
            <person name="Maruyama S."/>
            <person name="Arias M.C."/>
            <person name="Ball S.G."/>
            <person name="Gile G.H."/>
            <person name="Hirakawa Y."/>
            <person name="Hopkins J.F."/>
            <person name="Kuo A."/>
            <person name="Rensing S.A."/>
            <person name="Schmutz J."/>
            <person name="Symeonidi A."/>
            <person name="Elias M."/>
            <person name="Eveleigh R.J."/>
            <person name="Herman E.K."/>
            <person name="Klute M.J."/>
            <person name="Nakayama T."/>
            <person name="Obornik M."/>
            <person name="Reyes-Prieto A."/>
            <person name="Armbrust E.V."/>
            <person name="Aves S.J."/>
            <person name="Beiko R.G."/>
            <person name="Coutinho P."/>
            <person name="Dacks J.B."/>
            <person name="Durnford D.G."/>
            <person name="Fast N.M."/>
            <person name="Green B.R."/>
            <person name="Grisdale C.J."/>
            <person name="Hempel F."/>
            <person name="Henrissat B."/>
            <person name="Hoppner M.P."/>
            <person name="Ishida K."/>
            <person name="Kim E."/>
            <person name="Koreny L."/>
            <person name="Kroth P.G."/>
            <person name="Liu Y."/>
            <person name="Malik S.B."/>
            <person name="Maier U.G."/>
            <person name="McRose D."/>
            <person name="Mock T."/>
            <person name="Neilson J.A."/>
            <person name="Onodera N.T."/>
            <person name="Poole A.M."/>
            <person name="Pritham E.J."/>
            <person name="Richards T.A."/>
            <person name="Rocap G."/>
            <person name="Roy S.W."/>
            <person name="Sarai C."/>
            <person name="Schaack S."/>
            <person name="Shirato S."/>
            <person name="Slamovits C.H."/>
            <person name="Spencer D.F."/>
            <person name="Suzuki S."/>
            <person name="Worden A.Z."/>
            <person name="Zauner S."/>
            <person name="Barry K."/>
            <person name="Bell C."/>
            <person name="Bharti A.K."/>
            <person name="Crow J.A."/>
            <person name="Grimwood J."/>
            <person name="Kramer R."/>
            <person name="Lindquist E."/>
            <person name="Lucas S."/>
            <person name="Salamov A."/>
            <person name="McFadden G.I."/>
            <person name="Lane C.E."/>
            <person name="Keeling P.J."/>
            <person name="Gray M.W."/>
            <person name="Grigoriev I.V."/>
            <person name="Archibald J.M."/>
        </authorList>
    </citation>
    <scope>NUCLEOTIDE SEQUENCE</scope>
    <source>
        <strain evidence="2 4">CCMP2712</strain>
    </source>
</reference>
<dbReference type="SMART" id="SM00228">
    <property type="entry name" value="PDZ"/>
    <property type="match status" value="1"/>
</dbReference>
<dbReference type="Pfam" id="PF00595">
    <property type="entry name" value="PDZ"/>
    <property type="match status" value="1"/>
</dbReference>